<keyword evidence="1" id="KW-0732">Signal</keyword>
<dbReference type="GeneID" id="7450386"/>
<organism evidence="2 3">
    <name type="scientific">Thalassiosira pseudonana</name>
    <name type="common">Marine diatom</name>
    <name type="synonym">Cyclotella nana</name>
    <dbReference type="NCBI Taxonomy" id="35128"/>
    <lineage>
        <taxon>Eukaryota</taxon>
        <taxon>Sar</taxon>
        <taxon>Stramenopiles</taxon>
        <taxon>Ochrophyta</taxon>
        <taxon>Bacillariophyta</taxon>
        <taxon>Coscinodiscophyceae</taxon>
        <taxon>Thalassiosirophycidae</taxon>
        <taxon>Thalassiosirales</taxon>
        <taxon>Thalassiosiraceae</taxon>
        <taxon>Thalassiosira</taxon>
    </lineage>
</organism>
<reference evidence="2 3" key="2">
    <citation type="journal article" date="2008" name="Nature">
        <title>The Phaeodactylum genome reveals the evolutionary history of diatom genomes.</title>
        <authorList>
            <person name="Bowler C."/>
            <person name="Allen A.E."/>
            <person name="Badger J.H."/>
            <person name="Grimwood J."/>
            <person name="Jabbari K."/>
            <person name="Kuo A."/>
            <person name="Maheswari U."/>
            <person name="Martens C."/>
            <person name="Maumus F."/>
            <person name="Otillar R.P."/>
            <person name="Rayko E."/>
            <person name="Salamov A."/>
            <person name="Vandepoele K."/>
            <person name="Beszteri B."/>
            <person name="Gruber A."/>
            <person name="Heijde M."/>
            <person name="Katinka M."/>
            <person name="Mock T."/>
            <person name="Valentin K."/>
            <person name="Verret F."/>
            <person name="Berges J.A."/>
            <person name="Brownlee C."/>
            <person name="Cadoret J.P."/>
            <person name="Chiovitti A."/>
            <person name="Choi C.J."/>
            <person name="Coesel S."/>
            <person name="De Martino A."/>
            <person name="Detter J.C."/>
            <person name="Durkin C."/>
            <person name="Falciatore A."/>
            <person name="Fournet J."/>
            <person name="Haruta M."/>
            <person name="Huysman M.J."/>
            <person name="Jenkins B.D."/>
            <person name="Jiroutova K."/>
            <person name="Jorgensen R.E."/>
            <person name="Joubert Y."/>
            <person name="Kaplan A."/>
            <person name="Kroger N."/>
            <person name="Kroth P.G."/>
            <person name="La Roche J."/>
            <person name="Lindquist E."/>
            <person name="Lommer M."/>
            <person name="Martin-Jezequel V."/>
            <person name="Lopez P.J."/>
            <person name="Lucas S."/>
            <person name="Mangogna M."/>
            <person name="McGinnis K."/>
            <person name="Medlin L.K."/>
            <person name="Montsant A."/>
            <person name="Oudot-Le Secq M.P."/>
            <person name="Napoli C."/>
            <person name="Obornik M."/>
            <person name="Parker M.S."/>
            <person name="Petit J.L."/>
            <person name="Porcel B.M."/>
            <person name="Poulsen N."/>
            <person name="Robison M."/>
            <person name="Rychlewski L."/>
            <person name="Rynearson T.A."/>
            <person name="Schmutz J."/>
            <person name="Shapiro H."/>
            <person name="Siaut M."/>
            <person name="Stanley M."/>
            <person name="Sussman M.R."/>
            <person name="Taylor A.R."/>
            <person name="Vardi A."/>
            <person name="von Dassow P."/>
            <person name="Vyverman W."/>
            <person name="Willis A."/>
            <person name="Wyrwicz L.S."/>
            <person name="Rokhsar D.S."/>
            <person name="Weissenbach J."/>
            <person name="Armbrust E.V."/>
            <person name="Green B.R."/>
            <person name="Van de Peer Y."/>
            <person name="Grigoriev I.V."/>
        </authorList>
    </citation>
    <scope>NUCLEOTIDE SEQUENCE [LARGE SCALE GENOMIC DNA]</scope>
    <source>
        <strain evidence="2 3">CCMP1335</strain>
    </source>
</reference>
<gene>
    <name evidence="2" type="ORF">THAPSDRAFT_2516</name>
</gene>
<feature type="signal peptide" evidence="1">
    <location>
        <begin position="1"/>
        <end position="23"/>
    </location>
</feature>
<reference evidence="2 3" key="1">
    <citation type="journal article" date="2004" name="Science">
        <title>The genome of the diatom Thalassiosira pseudonana: ecology, evolution, and metabolism.</title>
        <authorList>
            <person name="Armbrust E.V."/>
            <person name="Berges J.A."/>
            <person name="Bowler C."/>
            <person name="Green B.R."/>
            <person name="Martinez D."/>
            <person name="Putnam N.H."/>
            <person name="Zhou S."/>
            <person name="Allen A.E."/>
            <person name="Apt K.E."/>
            <person name="Bechner M."/>
            <person name="Brzezinski M.A."/>
            <person name="Chaal B.K."/>
            <person name="Chiovitti A."/>
            <person name="Davis A.K."/>
            <person name="Demarest M.S."/>
            <person name="Detter J.C."/>
            <person name="Glavina T."/>
            <person name="Goodstein D."/>
            <person name="Hadi M.Z."/>
            <person name="Hellsten U."/>
            <person name="Hildebrand M."/>
            <person name="Jenkins B.D."/>
            <person name="Jurka J."/>
            <person name="Kapitonov V.V."/>
            <person name="Kroger N."/>
            <person name="Lau W.W."/>
            <person name="Lane T.W."/>
            <person name="Larimer F.W."/>
            <person name="Lippmeier J.C."/>
            <person name="Lucas S."/>
            <person name="Medina M."/>
            <person name="Montsant A."/>
            <person name="Obornik M."/>
            <person name="Parker M.S."/>
            <person name="Palenik B."/>
            <person name="Pazour G.J."/>
            <person name="Richardson P.M."/>
            <person name="Rynearson T.A."/>
            <person name="Saito M.A."/>
            <person name="Schwartz D.C."/>
            <person name="Thamatrakoln K."/>
            <person name="Valentin K."/>
            <person name="Vardi A."/>
            <person name="Wilkerson F.P."/>
            <person name="Rokhsar D.S."/>
        </authorList>
    </citation>
    <scope>NUCLEOTIDE SEQUENCE [LARGE SCALE GENOMIC DNA]</scope>
    <source>
        <strain evidence="2 3">CCMP1335</strain>
    </source>
</reference>
<dbReference type="PANTHER" id="PTHR36776">
    <property type="entry name" value="EXPRESSED PROTEIN"/>
    <property type="match status" value="1"/>
</dbReference>
<evidence type="ECO:0000313" key="2">
    <source>
        <dbReference type="EMBL" id="EED94775.1"/>
    </source>
</evidence>
<dbReference type="InParanoid" id="B8BUK9"/>
<dbReference type="AlphaFoldDB" id="B8BUK9"/>
<evidence type="ECO:0000313" key="3">
    <source>
        <dbReference type="Proteomes" id="UP000001449"/>
    </source>
</evidence>
<accession>B8BUK9</accession>
<dbReference type="PaxDb" id="35128-Thaps2516"/>
<dbReference type="RefSeq" id="XP_002287332.1">
    <property type="nucleotide sequence ID" value="XM_002287296.1"/>
</dbReference>
<protein>
    <submittedName>
        <fullName evidence="2">Uncharacterized protein</fullName>
    </submittedName>
</protein>
<name>B8BUK9_THAPS</name>
<dbReference type="HOGENOM" id="CLU_1450438_0_0_1"/>
<dbReference type="PANTHER" id="PTHR36776:SF1">
    <property type="entry name" value="EXPRESSED PROTEIN"/>
    <property type="match status" value="1"/>
</dbReference>
<dbReference type="Proteomes" id="UP000001449">
    <property type="component" value="Chromosome 2"/>
</dbReference>
<dbReference type="KEGG" id="tps:THAPSDRAFT_2516"/>
<proteinExistence type="predicted"/>
<dbReference type="EMBL" id="CM000639">
    <property type="protein sequence ID" value="EED94775.1"/>
    <property type="molecule type" value="Genomic_DNA"/>
</dbReference>
<dbReference type="eggNOG" id="ENOG502SBU5">
    <property type="taxonomic scope" value="Eukaryota"/>
</dbReference>
<keyword evidence="3" id="KW-1185">Reference proteome</keyword>
<evidence type="ECO:0000256" key="1">
    <source>
        <dbReference type="SAM" id="SignalP"/>
    </source>
</evidence>
<feature type="chain" id="PRO_5002868662" evidence="1">
    <location>
        <begin position="24"/>
        <end position="187"/>
    </location>
</feature>
<sequence length="187" mass="20644">MKNLVGRSMLVLFLARQAERCVGFTTAVPIQQRLLSSARNTEQTLFSSVLQYTNTSPSVSIILHSTANGNSAPVEEASVLSLSTDHEAIGESISRSVAAWLDAEWIPQEVHLKMGINVKATYIQCRENGIHEVGEIMIKVTDNLYERWDEYNADAFVNAWDIGNYVSDYLIQKTGVEGCGCSEGIVE</sequence>